<name>A0A9W9F0E0_9EURO</name>
<accession>A0A9W9F0E0</accession>
<gene>
    <name evidence="3" type="ORF">NUU61_006094</name>
</gene>
<dbReference type="InterPro" id="IPR031348">
    <property type="entry name" value="PigL_N"/>
</dbReference>
<evidence type="ECO:0000313" key="4">
    <source>
        <dbReference type="Proteomes" id="UP001141434"/>
    </source>
</evidence>
<dbReference type="GeneID" id="81395791"/>
<organism evidence="3 4">
    <name type="scientific">Penicillium alfredii</name>
    <dbReference type="NCBI Taxonomy" id="1506179"/>
    <lineage>
        <taxon>Eukaryota</taxon>
        <taxon>Fungi</taxon>
        <taxon>Dikarya</taxon>
        <taxon>Ascomycota</taxon>
        <taxon>Pezizomycotina</taxon>
        <taxon>Eurotiomycetes</taxon>
        <taxon>Eurotiomycetidae</taxon>
        <taxon>Eurotiales</taxon>
        <taxon>Aspergillaceae</taxon>
        <taxon>Penicillium</taxon>
    </lineage>
</organism>
<dbReference type="Proteomes" id="UP001141434">
    <property type="component" value="Unassembled WGS sequence"/>
</dbReference>
<sequence length="273" mass="29282">MDPLSVTASVLALVTAAAQSCKITSSFIDGLAEAPQAIAASKALLSETLNSLKALEQTLGNDRRASPSVLDSTLRAIKLDNTLQSTQEVCDGFSATIAKVTKHSTEERFSTRDRLAAQLRESKINRFNQQLGDCQRTVSLVLGSITLIISSHTSEDIDRLGNRFSAQETALVNLGAQLRNREIPEVTENERSIQLTDRLQQLCQDALSATQAKRTGQSFGDLRVSDNSGAMQGIAGQVDGKAEQSFGNLTATQSSRAFQGQIDAASFAVMFGK</sequence>
<reference evidence="3" key="2">
    <citation type="journal article" date="2023" name="IMA Fungus">
        <title>Comparative genomic study of the Penicillium genus elucidates a diverse pangenome and 15 lateral gene transfer events.</title>
        <authorList>
            <person name="Petersen C."/>
            <person name="Sorensen T."/>
            <person name="Nielsen M.R."/>
            <person name="Sondergaard T.E."/>
            <person name="Sorensen J.L."/>
            <person name="Fitzpatrick D.A."/>
            <person name="Frisvad J.C."/>
            <person name="Nielsen K.L."/>
        </authorList>
    </citation>
    <scope>NUCLEOTIDE SEQUENCE</scope>
    <source>
        <strain evidence="3">IBT 34128</strain>
    </source>
</reference>
<reference evidence="3" key="1">
    <citation type="submission" date="2022-11" db="EMBL/GenBank/DDBJ databases">
        <authorList>
            <person name="Petersen C."/>
        </authorList>
    </citation>
    <scope>NUCLEOTIDE SEQUENCE</scope>
    <source>
        <strain evidence="3">IBT 34128</strain>
    </source>
</reference>
<evidence type="ECO:0000256" key="1">
    <source>
        <dbReference type="SAM" id="SignalP"/>
    </source>
</evidence>
<dbReference type="RefSeq" id="XP_056509422.1">
    <property type="nucleotide sequence ID" value="XM_056656622.1"/>
</dbReference>
<feature type="domain" description="Azaphilone pigments biosynthesis cluster protein L N-terminal" evidence="2">
    <location>
        <begin position="1"/>
        <end position="160"/>
    </location>
</feature>
<feature type="signal peptide" evidence="1">
    <location>
        <begin position="1"/>
        <end position="20"/>
    </location>
</feature>
<evidence type="ECO:0000259" key="2">
    <source>
        <dbReference type="Pfam" id="PF17111"/>
    </source>
</evidence>
<dbReference type="OrthoDB" id="5068804at2759"/>
<dbReference type="EMBL" id="JAPMSZ010000009">
    <property type="protein sequence ID" value="KAJ5091224.1"/>
    <property type="molecule type" value="Genomic_DNA"/>
</dbReference>
<dbReference type="Pfam" id="PF17111">
    <property type="entry name" value="PigL_N"/>
    <property type="match status" value="1"/>
</dbReference>
<protein>
    <recommendedName>
        <fullName evidence="2">Azaphilone pigments biosynthesis cluster protein L N-terminal domain-containing protein</fullName>
    </recommendedName>
</protein>
<dbReference type="AlphaFoldDB" id="A0A9W9F0E0"/>
<keyword evidence="1" id="KW-0732">Signal</keyword>
<comment type="caution">
    <text evidence="3">The sequence shown here is derived from an EMBL/GenBank/DDBJ whole genome shotgun (WGS) entry which is preliminary data.</text>
</comment>
<proteinExistence type="predicted"/>
<feature type="chain" id="PRO_5040806507" description="Azaphilone pigments biosynthesis cluster protein L N-terminal domain-containing protein" evidence="1">
    <location>
        <begin position="21"/>
        <end position="273"/>
    </location>
</feature>
<evidence type="ECO:0000313" key="3">
    <source>
        <dbReference type="EMBL" id="KAJ5091224.1"/>
    </source>
</evidence>
<keyword evidence="4" id="KW-1185">Reference proteome</keyword>